<protein>
    <submittedName>
        <fullName evidence="2">5370_t:CDS:1</fullName>
    </submittedName>
</protein>
<feature type="non-terminal residue" evidence="2">
    <location>
        <position position="1"/>
    </location>
</feature>
<dbReference type="GO" id="GO:0005524">
    <property type="term" value="F:ATP binding"/>
    <property type="evidence" value="ECO:0007669"/>
    <property type="project" value="InterPro"/>
</dbReference>
<dbReference type="GO" id="GO:0004674">
    <property type="term" value="F:protein serine/threonine kinase activity"/>
    <property type="evidence" value="ECO:0007669"/>
    <property type="project" value="TreeGrafter"/>
</dbReference>
<organism evidence="2 3">
    <name type="scientific">Funneliformis mosseae</name>
    <name type="common">Endomycorrhizal fungus</name>
    <name type="synonym">Glomus mosseae</name>
    <dbReference type="NCBI Taxonomy" id="27381"/>
    <lineage>
        <taxon>Eukaryota</taxon>
        <taxon>Fungi</taxon>
        <taxon>Fungi incertae sedis</taxon>
        <taxon>Mucoromycota</taxon>
        <taxon>Glomeromycotina</taxon>
        <taxon>Glomeromycetes</taxon>
        <taxon>Glomerales</taxon>
        <taxon>Glomeraceae</taxon>
        <taxon>Funneliformis</taxon>
    </lineage>
</organism>
<dbReference type="SUPFAM" id="SSF56112">
    <property type="entry name" value="Protein kinase-like (PK-like)"/>
    <property type="match status" value="2"/>
</dbReference>
<gene>
    <name evidence="2" type="ORF">FMOSSE_LOCUS11754</name>
</gene>
<dbReference type="PANTHER" id="PTHR44329">
    <property type="entry name" value="SERINE/THREONINE-PROTEIN KINASE TNNI3K-RELATED"/>
    <property type="match status" value="1"/>
</dbReference>
<proteinExistence type="predicted"/>
<dbReference type="PROSITE" id="PS50011">
    <property type="entry name" value="PROTEIN_KINASE_DOM"/>
    <property type="match status" value="1"/>
</dbReference>
<feature type="domain" description="Protein kinase" evidence="1">
    <location>
        <begin position="107"/>
        <end position="397"/>
    </location>
</feature>
<dbReference type="Proteomes" id="UP000789375">
    <property type="component" value="Unassembled WGS sequence"/>
</dbReference>
<reference evidence="2" key="1">
    <citation type="submission" date="2021-06" db="EMBL/GenBank/DDBJ databases">
        <authorList>
            <person name="Kallberg Y."/>
            <person name="Tangrot J."/>
            <person name="Rosling A."/>
        </authorList>
    </citation>
    <scope>NUCLEOTIDE SEQUENCE</scope>
    <source>
        <strain evidence="2">87-6 pot B 2015</strain>
    </source>
</reference>
<dbReference type="InterPro" id="IPR000719">
    <property type="entry name" value="Prot_kinase_dom"/>
</dbReference>
<sequence>IGVLMWQISSGRRPYYDDIEDNIRKEEIIPGTPFEYSSLYAKCMEYEPCERPNMLEIVISLDQLTSDQLQSSEINIEIGNLPNDNASKWIENALNNEKVRLIPFNELQNPKPLDAGNFGCVMKATWIKTNTFVACKKLTNIASIKGSKLDAFIHELQIYLQLDCSDRIVRCLGISQEPNSKDYLLIMQYANGGDLQNYLEKNFENLTWYDKKKLAIQIAEGLNYLHNEKILHRDLHSKNIVIHDDKAKITDFGISKNMNKNTQNSSIHIGHRENAVKETPKLYEELYKKCWDSTPEKRPSIRNVLKELDEMIIEEKMSNTIEVVLENSEKKDFEIVNSNPEGTEIDANNISTEKYGYYGKEIKEIFEEADKEIPNISISRKTNPDAIYTSRAFTFKN</sequence>
<dbReference type="Gene3D" id="1.10.510.10">
    <property type="entry name" value="Transferase(Phosphotransferase) domain 1"/>
    <property type="match status" value="3"/>
</dbReference>
<accession>A0A9N9DZK5</accession>
<dbReference type="AlphaFoldDB" id="A0A9N9DZK5"/>
<comment type="caution">
    <text evidence="2">The sequence shown here is derived from an EMBL/GenBank/DDBJ whole genome shotgun (WGS) entry which is preliminary data.</text>
</comment>
<dbReference type="InterPro" id="IPR011009">
    <property type="entry name" value="Kinase-like_dom_sf"/>
</dbReference>
<dbReference type="InterPro" id="IPR051681">
    <property type="entry name" value="Ser/Thr_Kinases-Pseudokinases"/>
</dbReference>
<evidence type="ECO:0000313" key="3">
    <source>
        <dbReference type="Proteomes" id="UP000789375"/>
    </source>
</evidence>
<keyword evidence="3" id="KW-1185">Reference proteome</keyword>
<dbReference type="InterPro" id="IPR001245">
    <property type="entry name" value="Ser-Thr/Tyr_kinase_cat_dom"/>
</dbReference>
<dbReference type="EMBL" id="CAJVPP010004897">
    <property type="protein sequence ID" value="CAG8656998.1"/>
    <property type="molecule type" value="Genomic_DNA"/>
</dbReference>
<dbReference type="CDD" id="cd00180">
    <property type="entry name" value="PKc"/>
    <property type="match status" value="1"/>
</dbReference>
<evidence type="ECO:0000259" key="1">
    <source>
        <dbReference type="PROSITE" id="PS50011"/>
    </source>
</evidence>
<name>A0A9N9DZK5_FUNMO</name>
<evidence type="ECO:0000313" key="2">
    <source>
        <dbReference type="EMBL" id="CAG8656998.1"/>
    </source>
</evidence>
<dbReference type="Pfam" id="PF07714">
    <property type="entry name" value="PK_Tyr_Ser-Thr"/>
    <property type="match status" value="1"/>
</dbReference>